<dbReference type="Gene3D" id="3.90.550.10">
    <property type="entry name" value="Spore Coat Polysaccharide Biosynthesis Protein SpsA, Chain A"/>
    <property type="match status" value="1"/>
</dbReference>
<reference evidence="2" key="1">
    <citation type="submission" date="2016-10" db="EMBL/GenBank/DDBJ databases">
        <title>Sequence of Gallionella enrichment culture.</title>
        <authorList>
            <person name="Poehlein A."/>
            <person name="Muehling M."/>
            <person name="Daniel R."/>
        </authorList>
    </citation>
    <scope>NUCLEOTIDE SEQUENCE</scope>
</reference>
<dbReference type="PANTHER" id="PTHR22916:SF3">
    <property type="entry name" value="UDP-GLCNAC:BETAGAL BETA-1,3-N-ACETYLGLUCOSAMINYLTRANSFERASE-LIKE PROTEIN 1"/>
    <property type="match status" value="1"/>
</dbReference>
<dbReference type="InterPro" id="IPR001173">
    <property type="entry name" value="Glyco_trans_2-like"/>
</dbReference>
<dbReference type="PANTHER" id="PTHR22916">
    <property type="entry name" value="GLYCOSYLTRANSFERASE"/>
    <property type="match status" value="1"/>
</dbReference>
<evidence type="ECO:0000259" key="1">
    <source>
        <dbReference type="Pfam" id="PF00535"/>
    </source>
</evidence>
<keyword evidence="2" id="KW-0808">Transferase</keyword>
<evidence type="ECO:0000313" key="2">
    <source>
        <dbReference type="EMBL" id="OIQ89293.1"/>
    </source>
</evidence>
<sequence length="327" mass="36998">MTDQKALLPKVSILIPVYKREAIIGECIQSALDQSFTDLEVVVVDNASDDGTWQICQQFAAKDHRVRAFRNDTNIGPVRNWLACLAQARGEYTKILWSDDLIHPEFLDKLLPFLEQPDVGFVYSATDIFTSNRFESIAQYFRNAKTGVYDTAFYINGALLGGDFPGSPGCAIFRTADVRKNLLLQVPNSVNSDFSMHAIGNDLLLFLLTAVEYPKFALVNEPLAYFRAHATSITTSAAKGKIPLHYDLAKGFFAENHVKDESFIKKLNAEFLIHLYLYQGSQFGIRSLSDFYPAKISARVDYFYFAQRLLRVVRKRIMSILTVFKSK</sequence>
<dbReference type="Pfam" id="PF00535">
    <property type="entry name" value="Glycos_transf_2"/>
    <property type="match status" value="1"/>
</dbReference>
<comment type="caution">
    <text evidence="2">The sequence shown here is derived from an EMBL/GenBank/DDBJ whole genome shotgun (WGS) entry which is preliminary data.</text>
</comment>
<dbReference type="EC" id="2.4.-.-" evidence="2"/>
<keyword evidence="2" id="KW-0328">Glycosyltransferase</keyword>
<name>A0A1J5RME4_9ZZZZ</name>
<accession>A0A1J5RME4</accession>
<protein>
    <submittedName>
        <fullName evidence="2">Putative glycosyltransferase EpsE</fullName>
        <ecNumber evidence="2">2.4.-.-</ecNumber>
    </submittedName>
</protein>
<dbReference type="InterPro" id="IPR029044">
    <property type="entry name" value="Nucleotide-diphossugar_trans"/>
</dbReference>
<gene>
    <name evidence="2" type="primary">epsE_47</name>
    <name evidence="2" type="ORF">GALL_288010</name>
</gene>
<dbReference type="SUPFAM" id="SSF53448">
    <property type="entry name" value="Nucleotide-diphospho-sugar transferases"/>
    <property type="match status" value="1"/>
</dbReference>
<proteinExistence type="predicted"/>
<feature type="domain" description="Glycosyltransferase 2-like" evidence="1">
    <location>
        <begin position="12"/>
        <end position="178"/>
    </location>
</feature>
<dbReference type="EMBL" id="MLJW01000335">
    <property type="protein sequence ID" value="OIQ89293.1"/>
    <property type="molecule type" value="Genomic_DNA"/>
</dbReference>
<dbReference type="CDD" id="cd00761">
    <property type="entry name" value="Glyco_tranf_GTA_type"/>
    <property type="match status" value="1"/>
</dbReference>
<organism evidence="2">
    <name type="scientific">mine drainage metagenome</name>
    <dbReference type="NCBI Taxonomy" id="410659"/>
    <lineage>
        <taxon>unclassified sequences</taxon>
        <taxon>metagenomes</taxon>
        <taxon>ecological metagenomes</taxon>
    </lineage>
</organism>
<dbReference type="AlphaFoldDB" id="A0A1J5RME4"/>
<dbReference type="GO" id="GO:0016758">
    <property type="term" value="F:hexosyltransferase activity"/>
    <property type="evidence" value="ECO:0007669"/>
    <property type="project" value="UniProtKB-ARBA"/>
</dbReference>